<feature type="non-terminal residue" evidence="1">
    <location>
        <position position="51"/>
    </location>
</feature>
<name>A0ACD3RAD0_LARCR</name>
<sequence>CVDSVSGVDSSLKRVAVVEDFFDIIYAMHVEISSDPGKAPKHAGQKKTYKA</sequence>
<dbReference type="Proteomes" id="UP000793456">
    <property type="component" value="Chromosome VIII"/>
</dbReference>
<accession>A0ACD3RAD0</accession>
<proteinExistence type="predicted"/>
<evidence type="ECO:0000313" key="1">
    <source>
        <dbReference type="EMBL" id="TMS15931.1"/>
    </source>
</evidence>
<protein>
    <submittedName>
        <fullName evidence="1">Uncharacterized protein</fullName>
    </submittedName>
</protein>
<comment type="caution">
    <text evidence="1">The sequence shown here is derived from an EMBL/GenBank/DDBJ whole genome shotgun (WGS) entry which is preliminary data.</text>
</comment>
<feature type="non-terminal residue" evidence="1">
    <location>
        <position position="1"/>
    </location>
</feature>
<reference evidence="1" key="1">
    <citation type="submission" date="2018-11" db="EMBL/GenBank/DDBJ databases">
        <title>The sequence and de novo assembly of Larimichthys crocea genome using PacBio and Hi-C technologies.</title>
        <authorList>
            <person name="Xu P."/>
            <person name="Chen B."/>
            <person name="Zhou Z."/>
            <person name="Ke Q."/>
            <person name="Wu Y."/>
            <person name="Bai H."/>
            <person name="Pu F."/>
        </authorList>
    </citation>
    <scope>NUCLEOTIDE SEQUENCE</scope>
    <source>
        <tissue evidence="1">Muscle</tissue>
    </source>
</reference>
<keyword evidence="2" id="KW-1185">Reference proteome</keyword>
<gene>
    <name evidence="1" type="ORF">E3U43_013224</name>
</gene>
<organism evidence="1 2">
    <name type="scientific">Larimichthys crocea</name>
    <name type="common">Large yellow croaker</name>
    <name type="synonym">Pseudosciaena crocea</name>
    <dbReference type="NCBI Taxonomy" id="215358"/>
    <lineage>
        <taxon>Eukaryota</taxon>
        <taxon>Metazoa</taxon>
        <taxon>Chordata</taxon>
        <taxon>Craniata</taxon>
        <taxon>Vertebrata</taxon>
        <taxon>Euteleostomi</taxon>
        <taxon>Actinopterygii</taxon>
        <taxon>Neopterygii</taxon>
        <taxon>Teleostei</taxon>
        <taxon>Neoteleostei</taxon>
        <taxon>Acanthomorphata</taxon>
        <taxon>Eupercaria</taxon>
        <taxon>Sciaenidae</taxon>
        <taxon>Larimichthys</taxon>
    </lineage>
</organism>
<dbReference type="EMBL" id="CM011681">
    <property type="protein sequence ID" value="TMS15931.1"/>
    <property type="molecule type" value="Genomic_DNA"/>
</dbReference>
<evidence type="ECO:0000313" key="2">
    <source>
        <dbReference type="Proteomes" id="UP000793456"/>
    </source>
</evidence>